<reference evidence="2" key="1">
    <citation type="journal article" date="2019" name="Sci. Rep.">
        <title>Draft genome of Tanacetum cinerariifolium, the natural source of mosquito coil.</title>
        <authorList>
            <person name="Yamashiro T."/>
            <person name="Shiraishi A."/>
            <person name="Satake H."/>
            <person name="Nakayama K."/>
        </authorList>
    </citation>
    <scope>NUCLEOTIDE SEQUENCE</scope>
</reference>
<protein>
    <submittedName>
        <fullName evidence="2">Uncharacterized protein</fullName>
    </submittedName>
</protein>
<feature type="compositionally biased region" description="Acidic residues" evidence="1">
    <location>
        <begin position="20"/>
        <end position="37"/>
    </location>
</feature>
<accession>A0A699W672</accession>
<name>A0A699W672_TANCI</name>
<gene>
    <name evidence="2" type="ORF">Tci_914009</name>
</gene>
<feature type="compositionally biased region" description="Acidic residues" evidence="1">
    <location>
        <begin position="1"/>
        <end position="12"/>
    </location>
</feature>
<evidence type="ECO:0000313" key="2">
    <source>
        <dbReference type="EMBL" id="GFD42040.1"/>
    </source>
</evidence>
<dbReference type="EMBL" id="BKCJ011564834">
    <property type="protein sequence ID" value="GFD42040.1"/>
    <property type="molecule type" value="Genomic_DNA"/>
</dbReference>
<proteinExistence type="predicted"/>
<comment type="caution">
    <text evidence="2">The sequence shown here is derived from an EMBL/GenBank/DDBJ whole genome shotgun (WGS) entry which is preliminary data.</text>
</comment>
<evidence type="ECO:0000256" key="1">
    <source>
        <dbReference type="SAM" id="MobiDB-lite"/>
    </source>
</evidence>
<dbReference type="AlphaFoldDB" id="A0A699W672"/>
<feature type="non-terminal residue" evidence="2">
    <location>
        <position position="1"/>
    </location>
</feature>
<feature type="non-terminal residue" evidence="2">
    <location>
        <position position="37"/>
    </location>
</feature>
<sequence>EKVNDDDDDEEEITKIGEQDVTESDEGDDEATESDRE</sequence>
<feature type="region of interest" description="Disordered" evidence="1">
    <location>
        <begin position="1"/>
        <end position="37"/>
    </location>
</feature>
<organism evidence="2">
    <name type="scientific">Tanacetum cinerariifolium</name>
    <name type="common">Dalmatian daisy</name>
    <name type="synonym">Chrysanthemum cinerariifolium</name>
    <dbReference type="NCBI Taxonomy" id="118510"/>
    <lineage>
        <taxon>Eukaryota</taxon>
        <taxon>Viridiplantae</taxon>
        <taxon>Streptophyta</taxon>
        <taxon>Embryophyta</taxon>
        <taxon>Tracheophyta</taxon>
        <taxon>Spermatophyta</taxon>
        <taxon>Magnoliopsida</taxon>
        <taxon>eudicotyledons</taxon>
        <taxon>Gunneridae</taxon>
        <taxon>Pentapetalae</taxon>
        <taxon>asterids</taxon>
        <taxon>campanulids</taxon>
        <taxon>Asterales</taxon>
        <taxon>Asteraceae</taxon>
        <taxon>Asteroideae</taxon>
        <taxon>Anthemideae</taxon>
        <taxon>Anthemidinae</taxon>
        <taxon>Tanacetum</taxon>
    </lineage>
</organism>